<accession>A0A5D3AJC6</accession>
<dbReference type="InterPro" id="IPR015915">
    <property type="entry name" value="Kelch-typ_b-propeller"/>
</dbReference>
<evidence type="ECO:0000313" key="3">
    <source>
        <dbReference type="Proteomes" id="UP000323597"/>
    </source>
</evidence>
<dbReference type="Gene3D" id="2.120.10.80">
    <property type="entry name" value="Kelch-type beta propeller"/>
    <property type="match status" value="1"/>
</dbReference>
<evidence type="ECO:0000259" key="1">
    <source>
        <dbReference type="SMART" id="SM00256"/>
    </source>
</evidence>
<dbReference type="SMART" id="SM00256">
    <property type="entry name" value="FBOX"/>
    <property type="match status" value="1"/>
</dbReference>
<dbReference type="InterPro" id="IPR050796">
    <property type="entry name" value="SCF_F-box_component"/>
</dbReference>
<dbReference type="PANTHER" id="PTHR31672">
    <property type="entry name" value="BNACNNG10540D PROTEIN"/>
    <property type="match status" value="1"/>
</dbReference>
<organism evidence="2 3">
    <name type="scientific">Gossypium mustelinum</name>
    <name type="common">Cotton</name>
    <name type="synonym">Gossypium caicoense</name>
    <dbReference type="NCBI Taxonomy" id="34275"/>
    <lineage>
        <taxon>Eukaryota</taxon>
        <taxon>Viridiplantae</taxon>
        <taxon>Streptophyta</taxon>
        <taxon>Embryophyta</taxon>
        <taxon>Tracheophyta</taxon>
        <taxon>Spermatophyta</taxon>
        <taxon>Magnoliopsida</taxon>
        <taxon>eudicotyledons</taxon>
        <taxon>Gunneridae</taxon>
        <taxon>Pentapetalae</taxon>
        <taxon>rosids</taxon>
        <taxon>malvids</taxon>
        <taxon>Malvales</taxon>
        <taxon>Malvaceae</taxon>
        <taxon>Malvoideae</taxon>
        <taxon>Gossypium</taxon>
    </lineage>
</organism>
<keyword evidence="3" id="KW-1185">Reference proteome</keyword>
<sequence>MLLSCLEMERVYHSIVSTRINYVTAQNCNNLKMAEEQKKEEEVAIHGDVLETILSYVPLINLLPACFVSKTWNAAVSSSLSRFNKPKPWLLVHTQSIRRPHATAFFAYDPRSDIWLRINQKQPPQHVSPLRSSNSTLLHVLHPSNFSFSIDPFHLTWHHVNPPAVWRLDPIVAMVGPRIVVAGGACDFEDDPLAVEIYDISTRTWERTESMPATLKDSASSTWLSIAANTRTVFMMEQSTGVTHSFNPDSKTWYGPFDLRPDRSIYFSVITCVGGNLIMLGLLGDAEDVNYVKVWELNGESLEFGKEIGVMPTELVEKLKGEGTSLNSVRVSCMGGFFYIYNPGEPGELVALEVGEEGWCRWGSLKNAAVGDRSRVAERVVLTCSDVGLGEIAKLVGSGNEIFTLLKS</sequence>
<feature type="domain" description="F-box" evidence="1">
    <location>
        <begin position="45"/>
        <end position="85"/>
    </location>
</feature>
<dbReference type="SUPFAM" id="SSF117281">
    <property type="entry name" value="Kelch motif"/>
    <property type="match status" value="1"/>
</dbReference>
<dbReference type="SUPFAM" id="SSF81383">
    <property type="entry name" value="F-box domain"/>
    <property type="match status" value="1"/>
</dbReference>
<dbReference type="EMBL" id="CM017636">
    <property type="protein sequence ID" value="TYJ50003.1"/>
    <property type="molecule type" value="Genomic_DNA"/>
</dbReference>
<reference evidence="2 3" key="1">
    <citation type="submission" date="2019-07" db="EMBL/GenBank/DDBJ databases">
        <title>WGS assembly of Gossypium mustelinum.</title>
        <authorList>
            <person name="Chen Z.J."/>
            <person name="Sreedasyam A."/>
            <person name="Ando A."/>
            <person name="Song Q."/>
            <person name="De L."/>
            <person name="Hulse-Kemp A."/>
            <person name="Ding M."/>
            <person name="Ye W."/>
            <person name="Kirkbride R."/>
            <person name="Jenkins J."/>
            <person name="Plott C."/>
            <person name="Lovell J."/>
            <person name="Lin Y.-M."/>
            <person name="Vaughn R."/>
            <person name="Liu B."/>
            <person name="Li W."/>
            <person name="Simpson S."/>
            <person name="Scheffler B."/>
            <person name="Saski C."/>
            <person name="Grover C."/>
            <person name="Hu G."/>
            <person name="Conover J."/>
            <person name="Carlson J."/>
            <person name="Shu S."/>
            <person name="Boston L."/>
            <person name="Williams M."/>
            <person name="Peterson D."/>
            <person name="Mcgee K."/>
            <person name="Jones D."/>
            <person name="Wendel J."/>
            <person name="Stelly D."/>
            <person name="Grimwood J."/>
            <person name="Schmutz J."/>
        </authorList>
    </citation>
    <scope>NUCLEOTIDE SEQUENCE [LARGE SCALE GENOMIC DNA]</scope>
    <source>
        <strain evidence="2">1408120.09</strain>
    </source>
</reference>
<name>A0A5D3AJC6_GOSMU</name>
<evidence type="ECO:0000313" key="2">
    <source>
        <dbReference type="EMBL" id="TYJ50003.1"/>
    </source>
</evidence>
<dbReference type="Proteomes" id="UP000323597">
    <property type="component" value="Chromosome A01"/>
</dbReference>
<dbReference type="Pfam" id="PF00646">
    <property type="entry name" value="F-box"/>
    <property type="match status" value="1"/>
</dbReference>
<proteinExistence type="predicted"/>
<dbReference type="AlphaFoldDB" id="A0A5D3AJC6"/>
<protein>
    <recommendedName>
        <fullName evidence="1">F-box domain-containing protein</fullName>
    </recommendedName>
</protein>
<dbReference type="InterPro" id="IPR001810">
    <property type="entry name" value="F-box_dom"/>
</dbReference>
<gene>
    <name evidence="2" type="ORF">E1A91_A01G174200v1</name>
</gene>
<dbReference type="InterPro" id="IPR036047">
    <property type="entry name" value="F-box-like_dom_sf"/>
</dbReference>